<dbReference type="InterPro" id="IPR012147">
    <property type="entry name" value="P_Ac_Bu_trans"/>
</dbReference>
<sequence length="351" mass="38479">MVRGIYNERRIYMELMNKILEVARRDKKRIVLPEGNEERTIMAAKNIHEEGIAFPILIGDREAILNKAVQIDIDLTGIEIVDPEKSNRLDKYIQSFYELRKAKGMTVIKAEKIVKDPLYFATMMVKMDDADGMVSGAVHTTGDLLRPGLQIIKTAPGVSVVSSFFIMVVPGSQYGEEGMLLFSDCAVNPNPNEDQLAAIAIATAETAKEICKIEPKVAMLSFSTMGSADNDLVTKVRNATEKVKELRPDLLVDGELQLDAAIVQKVAGQKAPNSKVAGRANVLIFPDLQSGNIGYKLVQRFANAEAIGPICQGFAKPINDLSRGCSFEDIVKVVAITAVQAQQGLKKQKEN</sequence>
<dbReference type="InterPro" id="IPR002505">
    <property type="entry name" value="PTA_PTB"/>
</dbReference>
<dbReference type="EC" id="2.3.1.8" evidence="4"/>
<keyword evidence="11" id="KW-1185">Reference proteome</keyword>
<dbReference type="PANTHER" id="PTHR43356">
    <property type="entry name" value="PHOSPHATE ACETYLTRANSFERASE"/>
    <property type="match status" value="1"/>
</dbReference>
<dbReference type="NCBIfam" id="NF007233">
    <property type="entry name" value="PRK09653.1"/>
    <property type="match status" value="1"/>
</dbReference>
<evidence type="ECO:0000256" key="4">
    <source>
        <dbReference type="ARBA" id="ARBA00012707"/>
    </source>
</evidence>
<comment type="catalytic activity">
    <reaction evidence="1">
        <text>acetyl-CoA + phosphate = acetyl phosphate + CoA</text>
        <dbReference type="Rhea" id="RHEA:19521"/>
        <dbReference type="ChEBI" id="CHEBI:22191"/>
        <dbReference type="ChEBI" id="CHEBI:43474"/>
        <dbReference type="ChEBI" id="CHEBI:57287"/>
        <dbReference type="ChEBI" id="CHEBI:57288"/>
        <dbReference type="EC" id="2.3.1.8"/>
    </reaction>
</comment>
<dbReference type="NCBIfam" id="NF004167">
    <property type="entry name" value="PRK05632.1"/>
    <property type="match status" value="1"/>
</dbReference>
<dbReference type="GO" id="GO:0008959">
    <property type="term" value="F:phosphate acetyltransferase activity"/>
    <property type="evidence" value="ECO:0007669"/>
    <property type="project" value="UniProtKB-EC"/>
</dbReference>
<dbReference type="InterPro" id="IPR004614">
    <property type="entry name" value="P_AcTrfase"/>
</dbReference>
<dbReference type="EMBL" id="PVXQ01000003">
    <property type="protein sequence ID" value="PRR84158.1"/>
    <property type="molecule type" value="Genomic_DNA"/>
</dbReference>
<reference evidence="10 11" key="1">
    <citation type="submission" date="2018-03" db="EMBL/GenBank/DDBJ databases">
        <title>Genome sequence of Clostridium vincentii DSM 10228.</title>
        <authorList>
            <person name="Poehlein A."/>
            <person name="Daniel R."/>
        </authorList>
    </citation>
    <scope>NUCLEOTIDE SEQUENCE [LARGE SCALE GENOMIC DNA]</scope>
    <source>
        <strain evidence="10 11">DSM 10228</strain>
    </source>
</reference>
<evidence type="ECO:0000256" key="1">
    <source>
        <dbReference type="ARBA" id="ARBA00000705"/>
    </source>
</evidence>
<comment type="caution">
    <text evidence="10">The sequence shown here is derived from an EMBL/GenBank/DDBJ whole genome shotgun (WGS) entry which is preliminary data.</text>
</comment>
<name>A0A2T0BJT2_9CLOT</name>
<gene>
    <name evidence="10" type="primary">pta_1</name>
    <name evidence="10" type="ORF">CLVI_04560</name>
</gene>
<keyword evidence="7 10" id="KW-0012">Acyltransferase</keyword>
<evidence type="ECO:0000256" key="2">
    <source>
        <dbReference type="ARBA" id="ARBA00004989"/>
    </source>
</evidence>
<dbReference type="InterPro" id="IPR042113">
    <property type="entry name" value="P_AcTrfase_dom1"/>
</dbReference>
<dbReference type="PIRSF" id="PIRSF000428">
    <property type="entry name" value="P_Ac_trans"/>
    <property type="match status" value="1"/>
</dbReference>
<dbReference type="InterPro" id="IPR050500">
    <property type="entry name" value="Phos_Acetyltrans/Butyryltrans"/>
</dbReference>
<evidence type="ECO:0000256" key="3">
    <source>
        <dbReference type="ARBA" id="ARBA00005656"/>
    </source>
</evidence>
<evidence type="ECO:0000256" key="5">
    <source>
        <dbReference type="ARBA" id="ARBA00021528"/>
    </source>
</evidence>
<evidence type="ECO:0000313" key="11">
    <source>
        <dbReference type="Proteomes" id="UP000239471"/>
    </source>
</evidence>
<dbReference type="AlphaFoldDB" id="A0A2T0BJT2"/>
<keyword evidence="6 10" id="KW-0808">Transferase</keyword>
<evidence type="ECO:0000256" key="7">
    <source>
        <dbReference type="ARBA" id="ARBA00023315"/>
    </source>
</evidence>
<dbReference type="InterPro" id="IPR042112">
    <property type="entry name" value="P_AcTrfase_dom2"/>
</dbReference>
<organism evidence="10 11">
    <name type="scientific">Clostridium vincentii</name>
    <dbReference type="NCBI Taxonomy" id="52704"/>
    <lineage>
        <taxon>Bacteria</taxon>
        <taxon>Bacillati</taxon>
        <taxon>Bacillota</taxon>
        <taxon>Clostridia</taxon>
        <taxon>Eubacteriales</taxon>
        <taxon>Clostridiaceae</taxon>
        <taxon>Clostridium</taxon>
    </lineage>
</organism>
<evidence type="ECO:0000313" key="10">
    <source>
        <dbReference type="EMBL" id="PRR84158.1"/>
    </source>
</evidence>
<dbReference type="Gene3D" id="3.40.50.10750">
    <property type="entry name" value="Isocitrate/Isopropylmalate dehydrogenase-like"/>
    <property type="match status" value="1"/>
</dbReference>
<dbReference type="Gene3D" id="3.40.50.10950">
    <property type="match status" value="1"/>
</dbReference>
<dbReference type="Proteomes" id="UP000239471">
    <property type="component" value="Unassembled WGS sequence"/>
</dbReference>
<comment type="similarity">
    <text evidence="3">Belongs to the phosphate acetyltransferase and butyryltransferase family.</text>
</comment>
<evidence type="ECO:0000259" key="9">
    <source>
        <dbReference type="Pfam" id="PF01515"/>
    </source>
</evidence>
<dbReference type="PANTHER" id="PTHR43356:SF3">
    <property type="entry name" value="PHOSPHATE ACETYLTRANSFERASE"/>
    <property type="match status" value="1"/>
</dbReference>
<dbReference type="SUPFAM" id="SSF53659">
    <property type="entry name" value="Isocitrate/Isopropylmalate dehydrogenase-like"/>
    <property type="match status" value="1"/>
</dbReference>
<comment type="pathway">
    <text evidence="2">Metabolic intermediate biosynthesis; acetyl-CoA biosynthesis; acetyl-CoA from acetate: step 2/2.</text>
</comment>
<accession>A0A2T0BJT2</accession>
<dbReference type="Pfam" id="PF01515">
    <property type="entry name" value="PTA_PTB"/>
    <property type="match status" value="1"/>
</dbReference>
<protein>
    <recommendedName>
        <fullName evidence="5">Phosphate acetyltransferase</fullName>
        <ecNumber evidence="4">2.3.1.8</ecNumber>
    </recommendedName>
    <alternativeName>
        <fullName evidence="8">Phosphotransacetylase</fullName>
    </alternativeName>
</protein>
<dbReference type="NCBIfam" id="TIGR00651">
    <property type="entry name" value="pta"/>
    <property type="match status" value="1"/>
</dbReference>
<feature type="domain" description="Phosphate acetyl/butaryl transferase" evidence="9">
    <location>
        <begin position="15"/>
        <end position="338"/>
    </location>
</feature>
<proteinExistence type="inferred from homology"/>
<evidence type="ECO:0000256" key="8">
    <source>
        <dbReference type="ARBA" id="ARBA00031108"/>
    </source>
</evidence>
<evidence type="ECO:0000256" key="6">
    <source>
        <dbReference type="ARBA" id="ARBA00022679"/>
    </source>
</evidence>